<proteinExistence type="predicted"/>
<dbReference type="RefSeq" id="WP_154621716.1">
    <property type="nucleotide sequence ID" value="NZ_VUNL01000020.1"/>
</dbReference>
<name>A0A6I2UZS9_9FIRM</name>
<accession>A0A6I2UZS9</accession>
<dbReference type="AlphaFoldDB" id="A0A6I2UZS9"/>
<protein>
    <submittedName>
        <fullName evidence="2">Glycosyltransferase</fullName>
    </submittedName>
</protein>
<evidence type="ECO:0000313" key="3">
    <source>
        <dbReference type="Proteomes" id="UP000430222"/>
    </source>
</evidence>
<dbReference type="Gene3D" id="3.90.550.10">
    <property type="entry name" value="Spore Coat Polysaccharide Biosynthesis Protein SpsA, Chain A"/>
    <property type="match status" value="1"/>
</dbReference>
<organism evidence="2 3">
    <name type="scientific">Selenomonas montiformis</name>
    <dbReference type="NCBI Taxonomy" id="2652285"/>
    <lineage>
        <taxon>Bacteria</taxon>
        <taxon>Bacillati</taxon>
        <taxon>Bacillota</taxon>
        <taxon>Negativicutes</taxon>
        <taxon>Selenomonadales</taxon>
        <taxon>Selenomonadaceae</taxon>
        <taxon>Selenomonas</taxon>
    </lineage>
</organism>
<feature type="domain" description="Glycosyltransferase 2-like" evidence="1">
    <location>
        <begin position="10"/>
        <end position="162"/>
    </location>
</feature>
<dbReference type="Proteomes" id="UP000430222">
    <property type="component" value="Unassembled WGS sequence"/>
</dbReference>
<dbReference type="SUPFAM" id="SSF53448">
    <property type="entry name" value="Nucleotide-diphospho-sugar transferases"/>
    <property type="match status" value="1"/>
</dbReference>
<reference evidence="2 3" key="1">
    <citation type="submission" date="2019-08" db="EMBL/GenBank/DDBJ databases">
        <title>In-depth cultivation of the pig gut microbiome towards novel bacterial diversity and tailored functional studies.</title>
        <authorList>
            <person name="Wylensek D."/>
            <person name="Hitch T.C.A."/>
            <person name="Clavel T."/>
        </authorList>
    </citation>
    <scope>NUCLEOTIDE SEQUENCE [LARGE SCALE GENOMIC DNA]</scope>
    <source>
        <strain evidence="3">WCA-380-WT-3B3</strain>
    </source>
</reference>
<keyword evidence="3" id="KW-1185">Reference proteome</keyword>
<dbReference type="EMBL" id="VUNL01000020">
    <property type="protein sequence ID" value="MSV25949.1"/>
    <property type="molecule type" value="Genomic_DNA"/>
</dbReference>
<keyword evidence="2" id="KW-0808">Transferase</keyword>
<sequence length="314" mass="36942">MAKDLPVVAVLMSTYNGEKYIREQLDSIFYQQGVSVRLFVRDDGSTDKTLKILREYSCKYPIETFTDGENVRPGESFMRLVYQYADKPDIQYYAFADQDDIWLEDKLLTAVEAIQLKQWHGPVLYSSNQYIYIDGENKGNRHKTIQRTDLISHMTRNTIAGCTFVFNKQLAQLLKTAGEPDSRVIKCRLHDAWIMLISIVCGQVIYDEKAHMLYRIHDENTVGIRKISLIEKIRKIKKIIFRQNGANIRLITSREMLRLFGEKMSTDSKRILHLYADYQKSWKDKINLMLNCDICNECLENKWFFRLKILFNFI</sequence>
<dbReference type="InterPro" id="IPR001173">
    <property type="entry name" value="Glyco_trans_2-like"/>
</dbReference>
<dbReference type="PANTHER" id="PTHR22916">
    <property type="entry name" value="GLYCOSYLTRANSFERASE"/>
    <property type="match status" value="1"/>
</dbReference>
<dbReference type="Pfam" id="PF00535">
    <property type="entry name" value="Glycos_transf_2"/>
    <property type="match status" value="1"/>
</dbReference>
<gene>
    <name evidence="2" type="ORF">FYJ78_12400</name>
</gene>
<evidence type="ECO:0000313" key="2">
    <source>
        <dbReference type="EMBL" id="MSV25949.1"/>
    </source>
</evidence>
<evidence type="ECO:0000259" key="1">
    <source>
        <dbReference type="Pfam" id="PF00535"/>
    </source>
</evidence>
<dbReference type="InterPro" id="IPR029044">
    <property type="entry name" value="Nucleotide-diphossugar_trans"/>
</dbReference>
<dbReference type="GO" id="GO:0016758">
    <property type="term" value="F:hexosyltransferase activity"/>
    <property type="evidence" value="ECO:0007669"/>
    <property type="project" value="UniProtKB-ARBA"/>
</dbReference>
<comment type="caution">
    <text evidence="2">The sequence shown here is derived from an EMBL/GenBank/DDBJ whole genome shotgun (WGS) entry which is preliminary data.</text>
</comment>
<dbReference type="PANTHER" id="PTHR22916:SF3">
    <property type="entry name" value="UDP-GLCNAC:BETAGAL BETA-1,3-N-ACETYLGLUCOSAMINYLTRANSFERASE-LIKE PROTEIN 1"/>
    <property type="match status" value="1"/>
</dbReference>